<reference evidence="1" key="2">
    <citation type="submission" date="2020-05" db="UniProtKB">
        <authorList>
            <consortium name="EnsemblMetazoa"/>
        </authorList>
    </citation>
    <scope>IDENTIFICATION</scope>
    <source>
        <strain evidence="1">IAEA</strain>
    </source>
</reference>
<dbReference type="EMBL" id="JXJN01017335">
    <property type="status" value="NOT_ANNOTATED_CDS"/>
    <property type="molecule type" value="Genomic_DNA"/>
</dbReference>
<protein>
    <submittedName>
        <fullName evidence="1">Uncharacterized protein</fullName>
    </submittedName>
</protein>
<dbReference type="VEuPathDB" id="VectorBase:GPPI035486"/>
<dbReference type="Proteomes" id="UP000092460">
    <property type="component" value="Unassembled WGS sequence"/>
</dbReference>
<organism evidence="1 2">
    <name type="scientific">Glossina palpalis gambiensis</name>
    <dbReference type="NCBI Taxonomy" id="67801"/>
    <lineage>
        <taxon>Eukaryota</taxon>
        <taxon>Metazoa</taxon>
        <taxon>Ecdysozoa</taxon>
        <taxon>Arthropoda</taxon>
        <taxon>Hexapoda</taxon>
        <taxon>Insecta</taxon>
        <taxon>Pterygota</taxon>
        <taxon>Neoptera</taxon>
        <taxon>Endopterygota</taxon>
        <taxon>Diptera</taxon>
        <taxon>Brachycera</taxon>
        <taxon>Muscomorpha</taxon>
        <taxon>Hippoboscoidea</taxon>
        <taxon>Glossinidae</taxon>
        <taxon>Glossina</taxon>
    </lineage>
</organism>
<evidence type="ECO:0000313" key="1">
    <source>
        <dbReference type="EnsemblMetazoa" id="GPPI035486-PA"/>
    </source>
</evidence>
<reference evidence="2" key="1">
    <citation type="submission" date="2015-01" db="EMBL/GenBank/DDBJ databases">
        <authorList>
            <person name="Aksoy S."/>
            <person name="Warren W."/>
            <person name="Wilson R.K."/>
        </authorList>
    </citation>
    <scope>NUCLEOTIDE SEQUENCE [LARGE SCALE GENOMIC DNA]</scope>
    <source>
        <strain evidence="2">IAEA</strain>
    </source>
</reference>
<proteinExistence type="predicted"/>
<evidence type="ECO:0000313" key="2">
    <source>
        <dbReference type="Proteomes" id="UP000092460"/>
    </source>
</evidence>
<dbReference type="AlphaFoldDB" id="A0A1B0BNC5"/>
<accession>A0A1B0BNC5</accession>
<sequence>MSMVSIVVIAIVAFRCSTPAVVIRKCKAKQKPKKGLFIIFFITTTYKRSLLMADSMQLRCNLEANNFKMPLDRKERIFIGFEGDIENEVKTKRVRSINSSQID</sequence>
<dbReference type="EnsemblMetazoa" id="GPPI035486-RA">
    <property type="protein sequence ID" value="GPPI035486-PA"/>
    <property type="gene ID" value="GPPI035486"/>
</dbReference>
<name>A0A1B0BNC5_9MUSC</name>
<keyword evidence="2" id="KW-1185">Reference proteome</keyword>